<feature type="domain" description="Hint" evidence="3">
    <location>
        <begin position="226"/>
        <end position="321"/>
    </location>
</feature>
<dbReference type="AlphaFoldDB" id="A0A7X0JT21"/>
<dbReference type="PROSITE" id="PS50818">
    <property type="entry name" value="INTEIN_C_TER"/>
    <property type="match status" value="1"/>
</dbReference>
<feature type="signal peptide" evidence="2">
    <location>
        <begin position="1"/>
        <end position="26"/>
    </location>
</feature>
<organism evidence="4 5">
    <name type="scientific">Pseudoteredinibacter isoporae</name>
    <dbReference type="NCBI Taxonomy" id="570281"/>
    <lineage>
        <taxon>Bacteria</taxon>
        <taxon>Pseudomonadati</taxon>
        <taxon>Pseudomonadota</taxon>
        <taxon>Gammaproteobacteria</taxon>
        <taxon>Cellvibrionales</taxon>
        <taxon>Cellvibrionaceae</taxon>
        <taxon>Pseudoteredinibacter</taxon>
    </lineage>
</organism>
<dbReference type="EMBL" id="JACHHT010000002">
    <property type="protein sequence ID" value="MBB6521750.1"/>
    <property type="molecule type" value="Genomic_DNA"/>
</dbReference>
<accession>A0A7X0JT21</accession>
<dbReference type="InParanoid" id="A0A7X0JT21"/>
<evidence type="ECO:0000256" key="2">
    <source>
        <dbReference type="SAM" id="SignalP"/>
    </source>
</evidence>
<dbReference type="Pfam" id="PF25023">
    <property type="entry name" value="TEN_YD-shell"/>
    <property type="match status" value="1"/>
</dbReference>
<gene>
    <name evidence="4" type="ORF">HNR48_002035</name>
</gene>
<dbReference type="PANTHER" id="PTHR32305:SF17">
    <property type="entry name" value="TRNA NUCLEASE WAPA"/>
    <property type="match status" value="1"/>
</dbReference>
<keyword evidence="1" id="KW-0677">Repeat</keyword>
<dbReference type="GO" id="GO:0016539">
    <property type="term" value="P:intein-mediated protein splicing"/>
    <property type="evidence" value="ECO:0007669"/>
    <property type="project" value="InterPro"/>
</dbReference>
<dbReference type="SMART" id="SM00306">
    <property type="entry name" value="HintN"/>
    <property type="match status" value="1"/>
</dbReference>
<evidence type="ECO:0000313" key="4">
    <source>
        <dbReference type="EMBL" id="MBB6521750.1"/>
    </source>
</evidence>
<keyword evidence="5" id="KW-1185">Reference proteome</keyword>
<dbReference type="InterPro" id="IPR056823">
    <property type="entry name" value="TEN-like_YD-shell"/>
</dbReference>
<dbReference type="PROSITE" id="PS50817">
    <property type="entry name" value="INTEIN_N_TER"/>
    <property type="match status" value="1"/>
</dbReference>
<feature type="chain" id="PRO_5031014852" evidence="2">
    <location>
        <begin position="27"/>
        <end position="459"/>
    </location>
</feature>
<dbReference type="NCBIfam" id="TIGR01443">
    <property type="entry name" value="intein_Cterm"/>
    <property type="match status" value="1"/>
</dbReference>
<dbReference type="InterPro" id="IPR050708">
    <property type="entry name" value="T6SS_VgrG/RHS"/>
</dbReference>
<dbReference type="CDD" id="cd20692">
    <property type="entry name" value="CdiA-CT_Ec-like"/>
    <property type="match status" value="1"/>
</dbReference>
<dbReference type="Gene3D" id="2.180.10.10">
    <property type="entry name" value="RHS repeat-associated core"/>
    <property type="match status" value="1"/>
</dbReference>
<dbReference type="InterPro" id="IPR003587">
    <property type="entry name" value="Hint_dom_N"/>
</dbReference>
<name>A0A7X0JT21_9GAMM</name>
<dbReference type="Gene3D" id="2.170.16.10">
    <property type="entry name" value="Hedgehog/Intein (Hint) domain"/>
    <property type="match status" value="1"/>
</dbReference>
<dbReference type="NCBIfam" id="TIGR03696">
    <property type="entry name" value="Rhs_assc_core"/>
    <property type="match status" value="1"/>
</dbReference>
<evidence type="ECO:0000256" key="1">
    <source>
        <dbReference type="ARBA" id="ARBA00022737"/>
    </source>
</evidence>
<evidence type="ECO:0000313" key="5">
    <source>
        <dbReference type="Proteomes" id="UP000528457"/>
    </source>
</evidence>
<dbReference type="RefSeq" id="WP_166844602.1">
    <property type="nucleotide sequence ID" value="NZ_JAAONY010000002.1"/>
</dbReference>
<proteinExistence type="predicted"/>
<dbReference type="InterPro" id="IPR036844">
    <property type="entry name" value="Hint_dom_sf"/>
</dbReference>
<dbReference type="SUPFAM" id="SSF51294">
    <property type="entry name" value="Hedgehog/intein (Hint) domain"/>
    <property type="match status" value="1"/>
</dbReference>
<dbReference type="PANTHER" id="PTHR32305">
    <property type="match status" value="1"/>
</dbReference>
<comment type="caution">
    <text evidence="4">The sequence shown here is derived from an EMBL/GenBank/DDBJ whole genome shotgun (WGS) entry which is preliminary data.</text>
</comment>
<keyword evidence="2" id="KW-0732">Signal</keyword>
<evidence type="ECO:0000259" key="3">
    <source>
        <dbReference type="SMART" id="SM00306"/>
    </source>
</evidence>
<protein>
    <submittedName>
        <fullName evidence="4">RHS repeat-associated protein</fullName>
    </submittedName>
</protein>
<reference evidence="4 5" key="1">
    <citation type="submission" date="2020-08" db="EMBL/GenBank/DDBJ databases">
        <title>Genomic Encyclopedia of Type Strains, Phase IV (KMG-IV): sequencing the most valuable type-strain genomes for metagenomic binning, comparative biology and taxonomic classification.</title>
        <authorList>
            <person name="Goeker M."/>
        </authorList>
    </citation>
    <scope>NUCLEOTIDE SEQUENCE [LARGE SCALE GENOMIC DNA]</scope>
    <source>
        <strain evidence="4 5">DSM 22368</strain>
    </source>
</reference>
<sequence length="459" mass="50251">MNDSIQRRLLALLLVISALLGNAANAAPSEDIVYYHNDILGNPLAATDESGNVIWQESYTAFGEKTIKDEASNNNPLAFTGHYQDRESGLTYMKGRYYSPELGRFLSPDPANFSSQLEENPLFFNRYVYANNNPYTYVDPDGRYATAALGAVFGAITLYETYQTYQNEGAGAAAKSLLIGAVMSATGLGALKVAGKGLKWAKSKIPAGSGPKGISPPIDVAKKTANLCFVAGTKIKTPDGEKHIEDIEAGDSVYAYDQETNELVVRTVTDTYHNWTEDLVDIRIDGEVITSTPSHKYWLPEIEKWVAAKDLTVDTKLLKTDGSASIINSVDFRKGLTDVFNFEVEGEHNYFVGEQGVLVHNGPGGASEADFNQARNVALEWLEQRGFKAHSPKIGKFGPSAGQPIGMQSADGKAHFRIEFDERNGAHINVQSGKEKGPHFKFKGDQKTVNNIVKRFMCK</sequence>
<dbReference type="Pfam" id="PF07591">
    <property type="entry name" value="PT-HINT"/>
    <property type="match status" value="1"/>
</dbReference>
<dbReference type="InterPro" id="IPR030934">
    <property type="entry name" value="Intein_C"/>
</dbReference>
<dbReference type="InterPro" id="IPR006141">
    <property type="entry name" value="Intein_N"/>
</dbReference>
<dbReference type="CDD" id="cd00081">
    <property type="entry name" value="Hint"/>
    <property type="match status" value="1"/>
</dbReference>
<dbReference type="InterPro" id="IPR022385">
    <property type="entry name" value="Rhs_assc_core"/>
</dbReference>
<dbReference type="Proteomes" id="UP000528457">
    <property type="component" value="Unassembled WGS sequence"/>
</dbReference>